<dbReference type="RefSeq" id="XP_018710260.1">
    <property type="nucleotide sequence ID" value="XM_018858302.1"/>
</dbReference>
<name>A0A1A0H701_9ASCO</name>
<dbReference type="EMBL" id="LXTC01000005">
    <property type="protein sequence ID" value="OBA19735.1"/>
    <property type="molecule type" value="Genomic_DNA"/>
</dbReference>
<dbReference type="PANTHER" id="PTHR22306">
    <property type="entry name" value="CHROMOSOME 7 OPEN READING FRAME 50"/>
    <property type="match status" value="1"/>
</dbReference>
<accession>A0A1A0H701</accession>
<dbReference type="PANTHER" id="PTHR22306:SF2">
    <property type="entry name" value="CHROMOSOME 7 OPEN READING FRAME 50"/>
    <property type="match status" value="1"/>
</dbReference>
<feature type="region of interest" description="Disordered" evidence="1">
    <location>
        <begin position="54"/>
        <end position="90"/>
    </location>
</feature>
<protein>
    <recommendedName>
        <fullName evidence="2">WKF domain-containing protein</fullName>
    </recommendedName>
</protein>
<feature type="region of interest" description="Disordered" evidence="1">
    <location>
        <begin position="175"/>
        <end position="203"/>
    </location>
</feature>
<feature type="compositionally biased region" description="Basic and acidic residues" evidence="1">
    <location>
        <begin position="59"/>
        <end position="70"/>
    </location>
</feature>
<dbReference type="AlphaFoldDB" id="A0A1A0H701"/>
<evidence type="ECO:0000313" key="4">
    <source>
        <dbReference type="Proteomes" id="UP000092555"/>
    </source>
</evidence>
<dbReference type="GeneID" id="30031278"/>
<feature type="compositionally biased region" description="Basic residues" evidence="1">
    <location>
        <begin position="299"/>
        <end position="312"/>
    </location>
</feature>
<proteinExistence type="predicted"/>
<feature type="region of interest" description="Disordered" evidence="1">
    <location>
        <begin position="218"/>
        <end position="312"/>
    </location>
</feature>
<evidence type="ECO:0000256" key="1">
    <source>
        <dbReference type="SAM" id="MobiDB-lite"/>
    </source>
</evidence>
<evidence type="ECO:0000313" key="3">
    <source>
        <dbReference type="EMBL" id="OBA19735.1"/>
    </source>
</evidence>
<feature type="compositionally biased region" description="Basic and acidic residues" evidence="1">
    <location>
        <begin position="277"/>
        <end position="298"/>
    </location>
</feature>
<feature type="compositionally biased region" description="Basic and acidic residues" evidence="1">
    <location>
        <begin position="177"/>
        <end position="196"/>
    </location>
</feature>
<dbReference type="Pfam" id="PF10180">
    <property type="entry name" value="WKF"/>
    <property type="match status" value="1"/>
</dbReference>
<gene>
    <name evidence="3" type="ORF">METBIDRAFT_58436</name>
</gene>
<feature type="domain" description="WKF" evidence="2">
    <location>
        <begin position="94"/>
        <end position="150"/>
    </location>
</feature>
<keyword evidence="4" id="KW-1185">Reference proteome</keyword>
<evidence type="ECO:0000259" key="2">
    <source>
        <dbReference type="Pfam" id="PF10180"/>
    </source>
</evidence>
<dbReference type="OrthoDB" id="10261563at2759"/>
<sequence>MGSPTILFNPTANMSKVPAWKRLGLKVKSEVTDDTFSATTHFDGSAITNKVAKKLNKKRQLEEDKNDKTKKPPKRVKKPKTERGPPPEKDQLLYLRQFVLDKENWKFSKQKQNWLLKNIESVPDSYENDLIAYFEEIQGGARTRVETDLRAVIDKWNDYSKRLEEKINAELYGGKAENAESKSEEGAKENVSKTETEAAPSKEYALRCKKLLSAMLDEPVHVEGEDQDLAAPDTPEPSNTESKEPSLASDSKIEPEAEDNLIIEDVESLGAGQEPSADNHQDVMEADKQGSKTETKQNKKDKKSKKEKKTKK</sequence>
<feature type="compositionally biased region" description="Acidic residues" evidence="1">
    <location>
        <begin position="256"/>
        <end position="267"/>
    </location>
</feature>
<dbReference type="STRING" id="869754.A0A1A0H701"/>
<dbReference type="Proteomes" id="UP000092555">
    <property type="component" value="Unassembled WGS sequence"/>
</dbReference>
<dbReference type="InterPro" id="IPR019327">
    <property type="entry name" value="WKF"/>
</dbReference>
<comment type="caution">
    <text evidence="3">The sequence shown here is derived from an EMBL/GenBank/DDBJ whole genome shotgun (WGS) entry which is preliminary data.</text>
</comment>
<organism evidence="3 4">
    <name type="scientific">Metschnikowia bicuspidata var. bicuspidata NRRL YB-4993</name>
    <dbReference type="NCBI Taxonomy" id="869754"/>
    <lineage>
        <taxon>Eukaryota</taxon>
        <taxon>Fungi</taxon>
        <taxon>Dikarya</taxon>
        <taxon>Ascomycota</taxon>
        <taxon>Saccharomycotina</taxon>
        <taxon>Pichiomycetes</taxon>
        <taxon>Metschnikowiaceae</taxon>
        <taxon>Metschnikowia</taxon>
    </lineage>
</organism>
<feature type="compositionally biased region" description="Basic and acidic residues" evidence="1">
    <location>
        <begin position="79"/>
        <end position="90"/>
    </location>
</feature>
<reference evidence="3 4" key="1">
    <citation type="submission" date="2016-05" db="EMBL/GenBank/DDBJ databases">
        <title>Comparative genomics of biotechnologically important yeasts.</title>
        <authorList>
            <consortium name="DOE Joint Genome Institute"/>
            <person name="Riley R."/>
            <person name="Haridas S."/>
            <person name="Wolfe K.H."/>
            <person name="Lopes M.R."/>
            <person name="Hittinger C.T."/>
            <person name="Goker M."/>
            <person name="Salamov A."/>
            <person name="Wisecaver J."/>
            <person name="Long T.M."/>
            <person name="Aerts A.L."/>
            <person name="Barry K."/>
            <person name="Choi C."/>
            <person name="Clum A."/>
            <person name="Coughlan A.Y."/>
            <person name="Deshpande S."/>
            <person name="Douglass A.P."/>
            <person name="Hanson S.J."/>
            <person name="Klenk H.-P."/>
            <person name="LaButti K."/>
            <person name="Lapidus A."/>
            <person name="Lindquist E."/>
            <person name="Lipzen A."/>
            <person name="Meier-kolthoff J.P."/>
            <person name="Ohm R.A."/>
            <person name="Otillar R.P."/>
            <person name="Pangilinan J."/>
            <person name="Peng Y."/>
            <person name="Rokas A."/>
            <person name="Rosa C.A."/>
            <person name="Scheuner C."/>
            <person name="Sibirny A.A."/>
            <person name="Slot J.C."/>
            <person name="Stielow J.B."/>
            <person name="Sun H."/>
            <person name="Kurtzman C.P."/>
            <person name="Blackwell M."/>
            <person name="Grigoriev I.V."/>
            <person name="Jeffries T.W."/>
        </authorList>
    </citation>
    <scope>NUCLEOTIDE SEQUENCE [LARGE SCALE GENOMIC DNA]</scope>
    <source>
        <strain evidence="3 4">NRRL YB-4993</strain>
    </source>
</reference>